<dbReference type="RefSeq" id="WP_218031896.1">
    <property type="nucleotide sequence ID" value="NZ_BIFS01000001.1"/>
</dbReference>
<evidence type="ECO:0000313" key="8">
    <source>
        <dbReference type="Proteomes" id="UP000287188"/>
    </source>
</evidence>
<evidence type="ECO:0000256" key="6">
    <source>
        <dbReference type="SAM" id="Phobius"/>
    </source>
</evidence>
<sequence length="222" mass="24420">MSTNPNQGQQPDPSRPYGGYGGYNPSNPADDPYGANQPQPGAGFQQSDPNYTYGQGGQQYTAGQQQQQYQQQQYQQQQQSNAYIPPSSVRQGRGDQGQSTTGPSSKRAALLSYLGLCFTGIVFFFIERKNSFVRFHAAQSIVVFTPLVIVYVALRLISGIWIIGSLLAPIIGCITFLVLAVGFVLWIFLMLQAYRGVRFKLPIVGDYAEALIARFSKRSGTI</sequence>
<evidence type="ECO:0000313" key="7">
    <source>
        <dbReference type="EMBL" id="GCE19962.1"/>
    </source>
</evidence>
<keyword evidence="3 6" id="KW-1133">Transmembrane helix</keyword>
<evidence type="ECO:0008006" key="9">
    <source>
        <dbReference type="Google" id="ProtNLM"/>
    </source>
</evidence>
<dbReference type="InterPro" id="IPR019109">
    <property type="entry name" value="MamF_MmsF"/>
</dbReference>
<dbReference type="PANTHER" id="PTHR36460:SF1">
    <property type="entry name" value="UPF0132 DOMAIN PROTEIN (AFU_ORTHOLOGUE AFUA_3G10255)"/>
    <property type="match status" value="1"/>
</dbReference>
<dbReference type="EMBL" id="BIFS01000001">
    <property type="protein sequence ID" value="GCE19962.1"/>
    <property type="molecule type" value="Genomic_DNA"/>
</dbReference>
<name>A0A402ALF0_9CHLR</name>
<keyword evidence="4 6" id="KW-0472">Membrane</keyword>
<accession>A0A402ALF0</accession>
<evidence type="ECO:0000256" key="2">
    <source>
        <dbReference type="ARBA" id="ARBA00022692"/>
    </source>
</evidence>
<feature type="region of interest" description="Disordered" evidence="5">
    <location>
        <begin position="1"/>
        <end position="104"/>
    </location>
</feature>
<organism evidence="7 8">
    <name type="scientific">Dictyobacter kobayashii</name>
    <dbReference type="NCBI Taxonomy" id="2014872"/>
    <lineage>
        <taxon>Bacteria</taxon>
        <taxon>Bacillati</taxon>
        <taxon>Chloroflexota</taxon>
        <taxon>Ktedonobacteria</taxon>
        <taxon>Ktedonobacterales</taxon>
        <taxon>Dictyobacteraceae</taxon>
        <taxon>Dictyobacter</taxon>
    </lineage>
</organism>
<gene>
    <name evidence="7" type="ORF">KDK_37620</name>
</gene>
<evidence type="ECO:0000256" key="5">
    <source>
        <dbReference type="SAM" id="MobiDB-lite"/>
    </source>
</evidence>
<proteinExistence type="predicted"/>
<dbReference type="GO" id="GO:0016020">
    <property type="term" value="C:membrane"/>
    <property type="evidence" value="ECO:0007669"/>
    <property type="project" value="UniProtKB-SubCell"/>
</dbReference>
<feature type="transmembrane region" description="Helical" evidence="6">
    <location>
        <begin position="133"/>
        <end position="154"/>
    </location>
</feature>
<dbReference type="Pfam" id="PF09685">
    <property type="entry name" value="MamF_MmsF"/>
    <property type="match status" value="1"/>
</dbReference>
<feature type="transmembrane region" description="Helical" evidence="6">
    <location>
        <begin position="108"/>
        <end position="126"/>
    </location>
</feature>
<keyword evidence="8" id="KW-1185">Reference proteome</keyword>
<dbReference type="AlphaFoldDB" id="A0A402ALF0"/>
<feature type="compositionally biased region" description="Low complexity" evidence="5">
    <location>
        <begin position="58"/>
        <end position="79"/>
    </location>
</feature>
<dbReference type="PANTHER" id="PTHR36460">
    <property type="entry name" value="UPF0132 DOMAIN PROTEIN (AFU_ORTHOLOGUE AFUA_3G10255)"/>
    <property type="match status" value="1"/>
</dbReference>
<evidence type="ECO:0000256" key="3">
    <source>
        <dbReference type="ARBA" id="ARBA00022989"/>
    </source>
</evidence>
<reference evidence="8" key="1">
    <citation type="submission" date="2018-12" db="EMBL/GenBank/DDBJ databases">
        <title>Tengunoibacter tsumagoiensis gen. nov., sp. nov., Dictyobacter kobayashii sp. nov., D. alpinus sp. nov., and D. joshuensis sp. nov. and description of Dictyobacteraceae fam. nov. within the order Ktedonobacterales isolated from Tengu-no-mugimeshi.</title>
        <authorList>
            <person name="Wang C.M."/>
            <person name="Zheng Y."/>
            <person name="Sakai Y."/>
            <person name="Toyoda A."/>
            <person name="Minakuchi Y."/>
            <person name="Abe K."/>
            <person name="Yokota A."/>
            <person name="Yabe S."/>
        </authorList>
    </citation>
    <scope>NUCLEOTIDE SEQUENCE [LARGE SCALE GENOMIC DNA]</scope>
    <source>
        <strain evidence="8">Uno11</strain>
    </source>
</reference>
<feature type="compositionally biased region" description="Polar residues" evidence="5">
    <location>
        <begin position="36"/>
        <end position="50"/>
    </location>
</feature>
<evidence type="ECO:0000256" key="1">
    <source>
        <dbReference type="ARBA" id="ARBA00004141"/>
    </source>
</evidence>
<feature type="transmembrane region" description="Helical" evidence="6">
    <location>
        <begin position="160"/>
        <end position="191"/>
    </location>
</feature>
<keyword evidence="2 6" id="KW-0812">Transmembrane</keyword>
<dbReference type="Proteomes" id="UP000287188">
    <property type="component" value="Unassembled WGS sequence"/>
</dbReference>
<evidence type="ECO:0000256" key="4">
    <source>
        <dbReference type="ARBA" id="ARBA00023136"/>
    </source>
</evidence>
<protein>
    <recommendedName>
        <fullName evidence="9">DUF4870 domain-containing protein</fullName>
    </recommendedName>
</protein>
<comment type="subcellular location">
    <subcellularLocation>
        <location evidence="1">Membrane</location>
        <topology evidence="1">Multi-pass membrane protein</topology>
    </subcellularLocation>
</comment>
<comment type="caution">
    <text evidence="7">The sequence shown here is derived from an EMBL/GenBank/DDBJ whole genome shotgun (WGS) entry which is preliminary data.</text>
</comment>
<feature type="compositionally biased region" description="Polar residues" evidence="5">
    <location>
        <begin position="1"/>
        <end position="12"/>
    </location>
</feature>